<dbReference type="RefSeq" id="XP_060667878.1">
    <property type="nucleotide sequence ID" value="XM_060811895.1"/>
</dbReference>
<evidence type="ECO:0000313" key="5">
    <source>
        <dbReference type="Proteomes" id="UP001652623"/>
    </source>
</evidence>
<feature type="domain" description="Disease resistance R13L4/SHOC-2-like LRR" evidence="4">
    <location>
        <begin position="112"/>
        <end position="344"/>
    </location>
</feature>
<dbReference type="GeneID" id="107432162"/>
<evidence type="ECO:0000259" key="3">
    <source>
        <dbReference type="Pfam" id="PF23559"/>
    </source>
</evidence>
<feature type="domain" description="Disease resistance protein winged helix" evidence="3">
    <location>
        <begin position="1"/>
        <end position="39"/>
    </location>
</feature>
<dbReference type="PANTHER" id="PTHR36766">
    <property type="entry name" value="PLANT BROAD-SPECTRUM MILDEW RESISTANCE PROTEIN RPW8"/>
    <property type="match status" value="1"/>
</dbReference>
<protein>
    <submittedName>
        <fullName evidence="6">Disease resistance protein RGA1</fullName>
    </submittedName>
</protein>
<dbReference type="SUPFAM" id="SSF52058">
    <property type="entry name" value="L domain-like"/>
    <property type="match status" value="1"/>
</dbReference>
<dbReference type="InterPro" id="IPR055414">
    <property type="entry name" value="LRR_R13L4/SHOC2-like"/>
</dbReference>
<keyword evidence="5" id="KW-1185">Reference proteome</keyword>
<organism evidence="5 6">
    <name type="scientific">Ziziphus jujuba</name>
    <name type="common">Chinese jujube</name>
    <name type="synonym">Ziziphus sativa</name>
    <dbReference type="NCBI Taxonomy" id="326968"/>
    <lineage>
        <taxon>Eukaryota</taxon>
        <taxon>Viridiplantae</taxon>
        <taxon>Streptophyta</taxon>
        <taxon>Embryophyta</taxon>
        <taxon>Tracheophyta</taxon>
        <taxon>Spermatophyta</taxon>
        <taxon>Magnoliopsida</taxon>
        <taxon>eudicotyledons</taxon>
        <taxon>Gunneridae</taxon>
        <taxon>Pentapetalae</taxon>
        <taxon>rosids</taxon>
        <taxon>fabids</taxon>
        <taxon>Rosales</taxon>
        <taxon>Rhamnaceae</taxon>
        <taxon>Paliureae</taxon>
        <taxon>Ziziphus</taxon>
    </lineage>
</organism>
<dbReference type="Pfam" id="PF23598">
    <property type="entry name" value="LRR_14"/>
    <property type="match status" value="1"/>
</dbReference>
<keyword evidence="1" id="KW-0677">Repeat</keyword>
<evidence type="ECO:0000256" key="1">
    <source>
        <dbReference type="ARBA" id="ARBA00022737"/>
    </source>
</evidence>
<dbReference type="Proteomes" id="UP001652623">
    <property type="component" value="Chromosome 10"/>
</dbReference>
<gene>
    <name evidence="6" type="primary">LOC107432162</name>
</gene>
<sequence length="569" mass="65167">MGREYFMELYWRSFFQEVEEDEFGDINYCTMHDIMHDLALQVGGVKCAMLTSHVKDIDRRARHLSFNFSLKSSQQIPISLSQTANSIRTVLLPSQKWEGNVLREGLQICDVIFSNFKFLRALDLHDFGITTLSNSIGKLRHLRYLDLSHTKIKALPNSIMKLQNLQTLKLSWLRDFKELPRDTKKLINLRHLEFRGLRDLNHMPSGLRQLTNLQTLSYFVLSKGTKLRHGCGDHVAELKELMPLNSLRNLCILNLRHAITDGTAGNLKDKQYLQSLTLSWFSSDARKDLETAMESTSSDAYGMTLESFQPLPNLKSLSLEGYGDDSFSPSNAASLMPSLETLHLLDLSNLKGWWRDTVLRLRNIEDDLHYLPNWFKSLTSLRSLIFDGCSKLKHLSPIIQHLISLRDLYIAGCNELDMSNAEVISWKACKSLVSLSFNDLPRLETPPEGLQYFTTLRDLGFLECKNLKAIPEWFSNFTSLTEFRLYVCPNLTSLPEGICSITSLQKLRISGCPILLQRCEREKGEDWPKIAHIPHLYLEPLDNSESSSVSGSSKWKISENFRVPQLCNK</sequence>
<evidence type="ECO:0000259" key="4">
    <source>
        <dbReference type="Pfam" id="PF23598"/>
    </source>
</evidence>
<name>A0ABM3ZTR9_ZIZJJ</name>
<dbReference type="InterPro" id="IPR058922">
    <property type="entry name" value="WHD_DRP"/>
</dbReference>
<dbReference type="PANTHER" id="PTHR36766:SF70">
    <property type="entry name" value="DISEASE RESISTANCE PROTEIN RGA4"/>
    <property type="match status" value="1"/>
</dbReference>
<reference evidence="6" key="1">
    <citation type="submission" date="2025-08" db="UniProtKB">
        <authorList>
            <consortium name="RefSeq"/>
        </authorList>
    </citation>
    <scope>IDENTIFICATION</scope>
    <source>
        <tissue evidence="6">Seedling</tissue>
    </source>
</reference>
<evidence type="ECO:0000313" key="6">
    <source>
        <dbReference type="RefSeq" id="XP_060667878.1"/>
    </source>
</evidence>
<proteinExistence type="predicted"/>
<accession>A0ABM3ZTR9</accession>
<dbReference type="InterPro" id="IPR032675">
    <property type="entry name" value="LRR_dom_sf"/>
</dbReference>
<dbReference type="Gene3D" id="3.80.10.10">
    <property type="entry name" value="Ribonuclease Inhibitor"/>
    <property type="match status" value="3"/>
</dbReference>
<keyword evidence="2" id="KW-0611">Plant defense</keyword>
<evidence type="ECO:0000256" key="2">
    <source>
        <dbReference type="ARBA" id="ARBA00022821"/>
    </source>
</evidence>
<dbReference type="Pfam" id="PF23559">
    <property type="entry name" value="WHD_DRP"/>
    <property type="match status" value="1"/>
</dbReference>